<accession>A0A927YMY9</accession>
<organism evidence="1 2">
    <name type="scientific">Pseudobutyrivibrio ruminis</name>
    <dbReference type="NCBI Taxonomy" id="46206"/>
    <lineage>
        <taxon>Bacteria</taxon>
        <taxon>Bacillati</taxon>
        <taxon>Bacillota</taxon>
        <taxon>Clostridia</taxon>
        <taxon>Lachnospirales</taxon>
        <taxon>Lachnospiraceae</taxon>
        <taxon>Pseudobutyrivibrio</taxon>
    </lineage>
</organism>
<dbReference type="AlphaFoldDB" id="A0A927YMY9"/>
<gene>
    <name evidence="1" type="ORF">E7272_07150</name>
</gene>
<name>A0A927YMY9_9FIRM</name>
<dbReference type="Proteomes" id="UP000766246">
    <property type="component" value="Unassembled WGS sequence"/>
</dbReference>
<dbReference type="EMBL" id="SVER01000015">
    <property type="protein sequence ID" value="MBE5919607.1"/>
    <property type="molecule type" value="Genomic_DNA"/>
</dbReference>
<proteinExistence type="predicted"/>
<evidence type="ECO:0000313" key="2">
    <source>
        <dbReference type="Proteomes" id="UP000766246"/>
    </source>
</evidence>
<evidence type="ECO:0000313" key="1">
    <source>
        <dbReference type="EMBL" id="MBE5919607.1"/>
    </source>
</evidence>
<comment type="caution">
    <text evidence="1">The sequence shown here is derived from an EMBL/GenBank/DDBJ whole genome shotgun (WGS) entry which is preliminary data.</text>
</comment>
<dbReference type="Pfam" id="PF16163">
    <property type="entry name" value="DUF4869"/>
    <property type="match status" value="1"/>
</dbReference>
<reference evidence="1" key="1">
    <citation type="submission" date="2019-04" db="EMBL/GenBank/DDBJ databases">
        <title>Evolution of Biomass-Degrading Anaerobic Consortia Revealed by Metagenomics.</title>
        <authorList>
            <person name="Peng X."/>
        </authorList>
    </citation>
    <scope>NUCLEOTIDE SEQUENCE</scope>
    <source>
        <strain evidence="1">SIG311</strain>
    </source>
</reference>
<protein>
    <submittedName>
        <fullName evidence="1">DUF4869 domain-containing protein</fullName>
    </submittedName>
</protein>
<sequence length="150" mass="16893">MVNIIFGDYKGDNYISNPDMYFDNTYQDEWLESSLAKEIVKDIDKSELEGPNLVVSPVLGSIPVTRISGGAKTIIQIAFDDNHIYNASACGDNCAKWLLNIGQDKDIVVRMGHIMHFPEESFEIKIVNTGDIVHTQYELVEKVIAERLLD</sequence>
<dbReference type="InterPro" id="IPR032360">
    <property type="entry name" value="DUF4869"/>
</dbReference>